<comment type="caution">
    <text evidence="3">The sequence shown here is derived from an EMBL/GenBank/DDBJ whole genome shotgun (WGS) entry which is preliminary data.</text>
</comment>
<proteinExistence type="predicted"/>
<evidence type="ECO:0000313" key="3">
    <source>
        <dbReference type="EMBL" id="RUR71696.1"/>
    </source>
</evidence>
<evidence type="ECO:0000256" key="2">
    <source>
        <dbReference type="SAM" id="SignalP"/>
    </source>
</evidence>
<dbReference type="Proteomes" id="UP000281118">
    <property type="component" value="Unassembled WGS sequence"/>
</dbReference>
<sequence length="114" mass="12212">MPRWLLSLLLVLALGCQSFAALAQSHEAAMAPAVAGLHLSSSPHCEAPAEPFTTLEERSPATELAPDLSEICGLRNATLHHAAWRDAPPPHHSHTPASRVPRVPVKPPRMRIAA</sequence>
<protein>
    <submittedName>
        <fullName evidence="3">Uncharacterized protein</fullName>
    </submittedName>
</protein>
<name>A0A3S0XJV8_9BURK</name>
<dbReference type="OrthoDB" id="9942349at2"/>
<dbReference type="RefSeq" id="WP_126025754.1">
    <property type="nucleotide sequence ID" value="NZ_RXFT01000023.1"/>
</dbReference>
<feature type="region of interest" description="Disordered" evidence="1">
    <location>
        <begin position="83"/>
        <end position="114"/>
    </location>
</feature>
<accession>A0A3S0XJV8</accession>
<feature type="signal peptide" evidence="2">
    <location>
        <begin position="1"/>
        <end position="23"/>
    </location>
</feature>
<evidence type="ECO:0000256" key="1">
    <source>
        <dbReference type="SAM" id="MobiDB-lite"/>
    </source>
</evidence>
<feature type="chain" id="PRO_5018728994" evidence="2">
    <location>
        <begin position="24"/>
        <end position="114"/>
    </location>
</feature>
<evidence type="ECO:0000313" key="4">
    <source>
        <dbReference type="Proteomes" id="UP000281118"/>
    </source>
</evidence>
<reference evidence="3 4" key="1">
    <citation type="submission" date="2018-12" db="EMBL/GenBank/DDBJ databases">
        <title>The genome sequences of Variovorax guangxiensis DSM 27352.</title>
        <authorList>
            <person name="Gao J."/>
            <person name="Sun J."/>
        </authorList>
    </citation>
    <scope>NUCLEOTIDE SEQUENCE [LARGE SCALE GENOMIC DNA]</scope>
    <source>
        <strain evidence="3 4">DSM 27352</strain>
    </source>
</reference>
<organism evidence="3 4">
    <name type="scientific">Variovorax guangxiensis</name>
    <dbReference type="NCBI Taxonomy" id="1775474"/>
    <lineage>
        <taxon>Bacteria</taxon>
        <taxon>Pseudomonadati</taxon>
        <taxon>Pseudomonadota</taxon>
        <taxon>Betaproteobacteria</taxon>
        <taxon>Burkholderiales</taxon>
        <taxon>Comamonadaceae</taxon>
        <taxon>Variovorax</taxon>
    </lineage>
</organism>
<gene>
    <name evidence="3" type="ORF">EJP67_32085</name>
</gene>
<keyword evidence="2" id="KW-0732">Signal</keyword>
<dbReference type="AlphaFoldDB" id="A0A3S0XJV8"/>
<dbReference type="EMBL" id="RXFT01000023">
    <property type="protein sequence ID" value="RUR71696.1"/>
    <property type="molecule type" value="Genomic_DNA"/>
</dbReference>
<dbReference type="PROSITE" id="PS51257">
    <property type="entry name" value="PROKAR_LIPOPROTEIN"/>
    <property type="match status" value="1"/>
</dbReference>